<comment type="caution">
    <text evidence="2">The sequence shown here is derived from an EMBL/GenBank/DDBJ whole genome shotgun (WGS) entry which is preliminary data.</text>
</comment>
<feature type="transmembrane region" description="Helical" evidence="1">
    <location>
        <begin position="184"/>
        <end position="202"/>
    </location>
</feature>
<feature type="transmembrane region" description="Helical" evidence="1">
    <location>
        <begin position="40"/>
        <end position="66"/>
    </location>
</feature>
<accession>A0A0R1VKL8</accession>
<sequence length="283" mass="32718">MVDKLLRRSSLNNRTRLLIGLNLILLVLQYPIFINRFLTTPYLVIICILSGVLFGIDLLAGGLFLRQLYLHNYYLQQLKKYHHFTRLITLSFSIVINLAYVAFTFGLGIFNLSVWFTTLAVYYLVLVISRFYIAVHLAQDPDHGHHNLRGYQTISYLILLIIPAFIGLIILTLSHKTPPRVSEVQTITLATYTFYNIGSSIMRYRRSWRERNAILMADANLALIISLLSIFTLQTIMLKTYTATHDFYQAITIIVGVAMLTIVIIVWVSMQWYLYKQKRLGSK</sequence>
<evidence type="ECO:0000256" key="1">
    <source>
        <dbReference type="SAM" id="Phobius"/>
    </source>
</evidence>
<feature type="transmembrane region" description="Helical" evidence="1">
    <location>
        <begin position="114"/>
        <end position="133"/>
    </location>
</feature>
<gene>
    <name evidence="2" type="ORF">FC60_GL000334</name>
</gene>
<dbReference type="PATRIC" id="fig|1423749.3.peg.335"/>
<dbReference type="EMBL" id="AZFN01000012">
    <property type="protein sequence ID" value="KRM02364.1"/>
    <property type="molecule type" value="Genomic_DNA"/>
</dbReference>
<protein>
    <submittedName>
        <fullName evidence="2">Uncharacterized protein</fullName>
    </submittedName>
</protein>
<feature type="transmembrane region" description="Helical" evidence="1">
    <location>
        <begin position="214"/>
        <end position="238"/>
    </location>
</feature>
<name>A0A0R1VKL8_9LACO</name>
<evidence type="ECO:0000313" key="2">
    <source>
        <dbReference type="EMBL" id="KRM02364.1"/>
    </source>
</evidence>
<keyword evidence="3" id="KW-1185">Reference proteome</keyword>
<feature type="transmembrane region" description="Helical" evidence="1">
    <location>
        <begin position="87"/>
        <end position="108"/>
    </location>
</feature>
<proteinExistence type="predicted"/>
<feature type="transmembrane region" description="Helical" evidence="1">
    <location>
        <begin position="17"/>
        <end position="34"/>
    </location>
</feature>
<keyword evidence="1" id="KW-0472">Membrane</keyword>
<reference evidence="2 3" key="1">
    <citation type="journal article" date="2015" name="Genome Announc.">
        <title>Expanding the biotechnology potential of lactobacilli through comparative genomics of 213 strains and associated genera.</title>
        <authorList>
            <person name="Sun Z."/>
            <person name="Harris H.M."/>
            <person name="McCann A."/>
            <person name="Guo C."/>
            <person name="Argimon S."/>
            <person name="Zhang W."/>
            <person name="Yang X."/>
            <person name="Jeffery I.B."/>
            <person name="Cooney J.C."/>
            <person name="Kagawa T.F."/>
            <person name="Liu W."/>
            <person name="Song Y."/>
            <person name="Salvetti E."/>
            <person name="Wrobel A."/>
            <person name="Rasinkangas P."/>
            <person name="Parkhill J."/>
            <person name="Rea M.C."/>
            <person name="O'Sullivan O."/>
            <person name="Ritari J."/>
            <person name="Douillard F.P."/>
            <person name="Paul Ross R."/>
            <person name="Yang R."/>
            <person name="Briner A.E."/>
            <person name="Felis G.E."/>
            <person name="de Vos W.M."/>
            <person name="Barrangou R."/>
            <person name="Klaenhammer T.R."/>
            <person name="Caufield P.W."/>
            <person name="Cui Y."/>
            <person name="Zhang H."/>
            <person name="O'Toole P.W."/>
        </authorList>
    </citation>
    <scope>NUCLEOTIDE SEQUENCE [LARGE SCALE GENOMIC DNA]</scope>
    <source>
        <strain evidence="2 3">DSM 16045</strain>
    </source>
</reference>
<evidence type="ECO:0000313" key="3">
    <source>
        <dbReference type="Proteomes" id="UP000051739"/>
    </source>
</evidence>
<feature type="transmembrane region" description="Helical" evidence="1">
    <location>
        <begin position="250"/>
        <end position="275"/>
    </location>
</feature>
<organism evidence="2 3">
    <name type="scientific">Limosilactobacillus gastricus DSM 16045</name>
    <dbReference type="NCBI Taxonomy" id="1423749"/>
    <lineage>
        <taxon>Bacteria</taxon>
        <taxon>Bacillati</taxon>
        <taxon>Bacillota</taxon>
        <taxon>Bacilli</taxon>
        <taxon>Lactobacillales</taxon>
        <taxon>Lactobacillaceae</taxon>
        <taxon>Limosilactobacillus</taxon>
    </lineage>
</organism>
<keyword evidence="1" id="KW-0812">Transmembrane</keyword>
<dbReference type="Proteomes" id="UP000051739">
    <property type="component" value="Unassembled WGS sequence"/>
</dbReference>
<feature type="transmembrane region" description="Helical" evidence="1">
    <location>
        <begin position="154"/>
        <end position="172"/>
    </location>
</feature>
<dbReference type="AlphaFoldDB" id="A0A0R1VKL8"/>
<keyword evidence="1" id="KW-1133">Transmembrane helix</keyword>